<name>A0AAD9KI97_RIDPI</name>
<dbReference type="EMBL" id="JAODUO010001015">
    <property type="protein sequence ID" value="KAK2171871.1"/>
    <property type="molecule type" value="Genomic_DNA"/>
</dbReference>
<evidence type="ECO:0000313" key="2">
    <source>
        <dbReference type="Proteomes" id="UP001209878"/>
    </source>
</evidence>
<dbReference type="Proteomes" id="UP001209878">
    <property type="component" value="Unassembled WGS sequence"/>
</dbReference>
<protein>
    <submittedName>
        <fullName evidence="1">Uncharacterized protein</fullName>
    </submittedName>
</protein>
<dbReference type="AlphaFoldDB" id="A0AAD9KI97"/>
<sequence>MNSELAHVHNALRANGYPEWVLAPPPSSAKRPPSTNNNPRRPMLGLLYVAGLSEQLGRIYKSNNIHMYLKPAMVVHPPKDQETKRTLSQRFQEHTNLDKPTGVGDHCRATGHSVSMKNTKVYRKYIVYSIYNIIWL</sequence>
<organism evidence="1 2">
    <name type="scientific">Ridgeia piscesae</name>
    <name type="common">Tubeworm</name>
    <dbReference type="NCBI Taxonomy" id="27915"/>
    <lineage>
        <taxon>Eukaryota</taxon>
        <taxon>Metazoa</taxon>
        <taxon>Spiralia</taxon>
        <taxon>Lophotrochozoa</taxon>
        <taxon>Annelida</taxon>
        <taxon>Polychaeta</taxon>
        <taxon>Sedentaria</taxon>
        <taxon>Canalipalpata</taxon>
        <taxon>Sabellida</taxon>
        <taxon>Siboglinidae</taxon>
        <taxon>Ridgeia</taxon>
    </lineage>
</organism>
<keyword evidence="2" id="KW-1185">Reference proteome</keyword>
<proteinExistence type="predicted"/>
<comment type="caution">
    <text evidence="1">The sequence shown here is derived from an EMBL/GenBank/DDBJ whole genome shotgun (WGS) entry which is preliminary data.</text>
</comment>
<reference evidence="1" key="1">
    <citation type="journal article" date="2023" name="Mol. Biol. Evol.">
        <title>Third-Generation Sequencing Reveals the Adaptive Role of the Epigenome in Three Deep-Sea Polychaetes.</title>
        <authorList>
            <person name="Perez M."/>
            <person name="Aroh O."/>
            <person name="Sun Y."/>
            <person name="Lan Y."/>
            <person name="Juniper S.K."/>
            <person name="Young C.R."/>
            <person name="Angers B."/>
            <person name="Qian P.Y."/>
        </authorList>
    </citation>
    <scope>NUCLEOTIDE SEQUENCE</scope>
    <source>
        <strain evidence="1">R07B-5</strain>
    </source>
</reference>
<evidence type="ECO:0000313" key="1">
    <source>
        <dbReference type="EMBL" id="KAK2171871.1"/>
    </source>
</evidence>
<accession>A0AAD9KI97</accession>
<gene>
    <name evidence="1" type="ORF">NP493_1016g00017</name>
</gene>